<dbReference type="InterPro" id="IPR013103">
    <property type="entry name" value="RVT_2"/>
</dbReference>
<name>A0A834D8W0_JUGRE</name>
<dbReference type="CDD" id="cd09272">
    <property type="entry name" value="RNase_HI_RT_Ty1"/>
    <property type="match status" value="1"/>
</dbReference>
<dbReference type="InterPro" id="IPR043502">
    <property type="entry name" value="DNA/RNA_pol_sf"/>
</dbReference>
<protein>
    <recommendedName>
        <fullName evidence="2">Reverse transcriptase Ty1/copia-type domain-containing protein</fullName>
    </recommendedName>
</protein>
<dbReference type="EMBL" id="LIHL02000001">
    <property type="protein sequence ID" value="KAF5481128.1"/>
    <property type="molecule type" value="Genomic_DNA"/>
</dbReference>
<dbReference type="PANTHER" id="PTHR11439:SF498">
    <property type="entry name" value="DNAK FAMILY PROTEIN"/>
    <property type="match status" value="1"/>
</dbReference>
<sequence>MDVHNAFLHGDLNEEIYMDIPPGYNIHREQIEGEKLVCKLNKSLYGLKQASRQWFSKFSNSLTSIGFQQSKSDYSLFTKVSQKGFTALLVYVDDIIVGGDSQDEIDSLKTYLHSKFKLKDLGPLKYFLGIEVAKSSTGINICQRKYTLKILEDAGLLGTKTVSTPIELNHKLSHTTNEILQDPTAYRRLIGRLIYLTITRPDITYAVNVLSQFMDKPSQTHMHSAYRVLRYLKGSIGQGIFLSSRSHLHLKAYSDSDWAACPETRRSVTGFCVFIGDSLVSWKSKKQVTVSRSSAEAEYRALATTSCEIVWLLGLLKEFNINHEQSALLFCDNQAAIHITKNPIFHERTKHIELDCHFVREKVLAGIITPVHVASKFQLADIFTKALSSSVFQFLLSKMGILNIYAHLEGESHEVKHKKKDECKQGRHEDTEQQSCST</sequence>
<reference evidence="3" key="1">
    <citation type="submission" date="2015-10" db="EMBL/GenBank/DDBJ databases">
        <authorList>
            <person name="Martinez-Garcia P.J."/>
            <person name="Crepeau M.W."/>
            <person name="Puiu D."/>
            <person name="Gonzalez-Ibeas D."/>
            <person name="Whalen J."/>
            <person name="Stevens K."/>
            <person name="Paul R."/>
            <person name="Butterfield T."/>
            <person name="Britton M."/>
            <person name="Reagan R."/>
            <person name="Chakraborty S."/>
            <person name="Walawage S.L."/>
            <person name="Vasquez-Gross H.A."/>
            <person name="Cardeno C."/>
            <person name="Famula R."/>
            <person name="Pratt K."/>
            <person name="Kuruganti S."/>
            <person name="Aradhya M.K."/>
            <person name="Leslie C.A."/>
            <person name="Dandekar A.M."/>
            <person name="Salzberg S.L."/>
            <person name="Wegrzyn J.L."/>
            <person name="Langley C.H."/>
            <person name="Neale D.B."/>
        </authorList>
    </citation>
    <scope>NUCLEOTIDE SEQUENCE</scope>
    <source>
        <tissue evidence="3">Leaves</tissue>
    </source>
</reference>
<organism evidence="3 4">
    <name type="scientific">Juglans regia</name>
    <name type="common">English walnut</name>
    <dbReference type="NCBI Taxonomy" id="51240"/>
    <lineage>
        <taxon>Eukaryota</taxon>
        <taxon>Viridiplantae</taxon>
        <taxon>Streptophyta</taxon>
        <taxon>Embryophyta</taxon>
        <taxon>Tracheophyta</taxon>
        <taxon>Spermatophyta</taxon>
        <taxon>Magnoliopsida</taxon>
        <taxon>eudicotyledons</taxon>
        <taxon>Gunneridae</taxon>
        <taxon>Pentapetalae</taxon>
        <taxon>rosids</taxon>
        <taxon>fabids</taxon>
        <taxon>Fagales</taxon>
        <taxon>Juglandaceae</taxon>
        <taxon>Juglans</taxon>
    </lineage>
</organism>
<evidence type="ECO:0000313" key="3">
    <source>
        <dbReference type="EMBL" id="KAF5481128.1"/>
    </source>
</evidence>
<dbReference type="PANTHER" id="PTHR11439">
    <property type="entry name" value="GAG-POL-RELATED RETROTRANSPOSON"/>
    <property type="match status" value="1"/>
</dbReference>
<comment type="caution">
    <text evidence="3">The sequence shown here is derived from an EMBL/GenBank/DDBJ whole genome shotgun (WGS) entry which is preliminary data.</text>
</comment>
<proteinExistence type="predicted"/>
<accession>A0A834D8W0</accession>
<dbReference type="Pfam" id="PF07727">
    <property type="entry name" value="RVT_2"/>
    <property type="match status" value="1"/>
</dbReference>
<evidence type="ECO:0000313" key="4">
    <source>
        <dbReference type="Proteomes" id="UP000619265"/>
    </source>
</evidence>
<dbReference type="Gramene" id="Jr01_19570_p1">
    <property type="protein sequence ID" value="cds.Jr01_19570_p1"/>
    <property type="gene ID" value="Jr01_19570"/>
</dbReference>
<feature type="region of interest" description="Disordered" evidence="1">
    <location>
        <begin position="416"/>
        <end position="438"/>
    </location>
</feature>
<evidence type="ECO:0000259" key="2">
    <source>
        <dbReference type="Pfam" id="PF07727"/>
    </source>
</evidence>
<dbReference type="AlphaFoldDB" id="A0A834D8W0"/>
<gene>
    <name evidence="3" type="ORF">F2P56_001806</name>
</gene>
<feature type="compositionally biased region" description="Basic and acidic residues" evidence="1">
    <location>
        <begin position="416"/>
        <end position="431"/>
    </location>
</feature>
<feature type="domain" description="Reverse transcriptase Ty1/copia-type" evidence="2">
    <location>
        <begin position="1"/>
        <end position="167"/>
    </location>
</feature>
<evidence type="ECO:0000256" key="1">
    <source>
        <dbReference type="SAM" id="MobiDB-lite"/>
    </source>
</evidence>
<reference evidence="3" key="2">
    <citation type="submission" date="2020-03" db="EMBL/GenBank/DDBJ databases">
        <title>Walnut 2.0.</title>
        <authorList>
            <person name="Marrano A."/>
            <person name="Britton M."/>
            <person name="Zimin A.V."/>
            <person name="Zaini P.A."/>
            <person name="Workman R."/>
            <person name="Puiu D."/>
            <person name="Bianco L."/>
            <person name="Allen B.J."/>
            <person name="Troggio M."/>
            <person name="Leslie C.A."/>
            <person name="Timp W."/>
            <person name="Dendekar A."/>
            <person name="Salzberg S.L."/>
            <person name="Neale D.B."/>
        </authorList>
    </citation>
    <scope>NUCLEOTIDE SEQUENCE</scope>
    <source>
        <tissue evidence="3">Leaves</tissue>
    </source>
</reference>
<dbReference type="Proteomes" id="UP000619265">
    <property type="component" value="Unassembled WGS sequence"/>
</dbReference>
<dbReference type="SUPFAM" id="SSF56672">
    <property type="entry name" value="DNA/RNA polymerases"/>
    <property type="match status" value="1"/>
</dbReference>